<evidence type="ECO:0000259" key="9">
    <source>
        <dbReference type="PROSITE" id="PS00651"/>
    </source>
</evidence>
<comment type="similarity">
    <text evidence="1 7">Belongs to the bacterial ribosomal protein bL9 family.</text>
</comment>
<keyword evidence="3 7" id="KW-0694">RNA-binding</keyword>
<proteinExistence type="inferred from homology"/>
<dbReference type="Gene3D" id="3.10.430.100">
    <property type="entry name" value="Ribosomal protein L9, C-terminal domain"/>
    <property type="match status" value="1"/>
</dbReference>
<reference evidence="10 11" key="1">
    <citation type="journal article" date="2016" name="Environ. Microbiol.">
        <title>Genomic resolution of a cold subsurface aquifer community provides metabolic insights for novel microbes adapted to high CO concentrations.</title>
        <authorList>
            <person name="Probst A.J."/>
            <person name="Castelle C.J."/>
            <person name="Singh A."/>
            <person name="Brown C.T."/>
            <person name="Anantharaman K."/>
            <person name="Sharon I."/>
            <person name="Hug L.A."/>
            <person name="Burstein D."/>
            <person name="Emerson J.B."/>
            <person name="Thomas B.C."/>
            <person name="Banfield J.F."/>
        </authorList>
    </citation>
    <scope>NUCLEOTIDE SEQUENCE [LARGE SCALE GENOMIC DNA]</scope>
    <source>
        <strain evidence="10">CG1_02_39_135</strain>
    </source>
</reference>
<organism evidence="10 11">
    <name type="scientific">Candidatus Wolfebacteria bacterium CG1_02_39_135</name>
    <dbReference type="NCBI Taxonomy" id="1805425"/>
    <lineage>
        <taxon>Bacteria</taxon>
        <taxon>Candidatus Wolfeibacteriota</taxon>
    </lineage>
</organism>
<evidence type="ECO:0000256" key="6">
    <source>
        <dbReference type="ARBA" id="ARBA00035292"/>
    </source>
</evidence>
<keyword evidence="8" id="KW-0175">Coiled coil</keyword>
<dbReference type="InterPro" id="IPR020070">
    <property type="entry name" value="Ribosomal_bL9_N"/>
</dbReference>
<dbReference type="InterPro" id="IPR009027">
    <property type="entry name" value="Ribosomal_bL9/RNase_H1_N"/>
</dbReference>
<dbReference type="GO" id="GO:0003735">
    <property type="term" value="F:structural constituent of ribosome"/>
    <property type="evidence" value="ECO:0007669"/>
    <property type="project" value="InterPro"/>
</dbReference>
<dbReference type="SUPFAM" id="SSF55653">
    <property type="entry name" value="Ribosomal protein L9 C-domain"/>
    <property type="match status" value="1"/>
</dbReference>
<dbReference type="Pfam" id="PF01281">
    <property type="entry name" value="Ribosomal_L9_N"/>
    <property type="match status" value="1"/>
</dbReference>
<evidence type="ECO:0000256" key="3">
    <source>
        <dbReference type="ARBA" id="ARBA00022884"/>
    </source>
</evidence>
<accession>A0A1J4XSX0</accession>
<keyword evidence="2 7" id="KW-0699">rRNA-binding</keyword>
<dbReference type="NCBIfam" id="TIGR00158">
    <property type="entry name" value="L9"/>
    <property type="match status" value="1"/>
</dbReference>
<dbReference type="InterPro" id="IPR020069">
    <property type="entry name" value="Ribosomal_bL9_C"/>
</dbReference>
<dbReference type="STRING" id="1805425.AUJ30_02005"/>
<dbReference type="InterPro" id="IPR020594">
    <property type="entry name" value="Ribosomal_bL9_bac/chp"/>
</dbReference>
<evidence type="ECO:0000313" key="11">
    <source>
        <dbReference type="Proteomes" id="UP000182693"/>
    </source>
</evidence>
<gene>
    <name evidence="7" type="primary">rplI</name>
    <name evidence="10" type="ORF">AUJ30_02005</name>
</gene>
<evidence type="ECO:0000256" key="5">
    <source>
        <dbReference type="ARBA" id="ARBA00023274"/>
    </source>
</evidence>
<dbReference type="HAMAP" id="MF_00503">
    <property type="entry name" value="Ribosomal_bL9"/>
    <property type="match status" value="1"/>
</dbReference>
<evidence type="ECO:0000313" key="10">
    <source>
        <dbReference type="EMBL" id="OIO64866.1"/>
    </source>
</evidence>
<feature type="domain" description="Ribosomal protein L9" evidence="9">
    <location>
        <begin position="13"/>
        <end position="40"/>
    </location>
</feature>
<dbReference type="SUPFAM" id="SSF55658">
    <property type="entry name" value="L9 N-domain-like"/>
    <property type="match status" value="1"/>
</dbReference>
<dbReference type="AlphaFoldDB" id="A0A1J4XSX0"/>
<sequence length="144" mass="16427">MRIILLREIKGLGNKFDIKQVKDGYARNFLIPQGLAKIATEQTIKELEAQKAAWSKEEQEIKNKLETLAEELSGQEFKFTLKTGKKGEIFGSVTRDDIKNKLSMPNIEVNLERPIKTLGEHQVEIDLGKEMKALIRIIIEPLQP</sequence>
<dbReference type="PANTHER" id="PTHR21368">
    <property type="entry name" value="50S RIBOSOMAL PROTEIN L9"/>
    <property type="match status" value="1"/>
</dbReference>
<dbReference type="InterPro" id="IPR036791">
    <property type="entry name" value="Ribosomal_bL9_C_sf"/>
</dbReference>
<feature type="coiled-coil region" evidence="8">
    <location>
        <begin position="37"/>
        <end position="75"/>
    </location>
</feature>
<evidence type="ECO:0000256" key="1">
    <source>
        <dbReference type="ARBA" id="ARBA00010605"/>
    </source>
</evidence>
<comment type="caution">
    <text evidence="10">The sequence shown here is derived from an EMBL/GenBank/DDBJ whole genome shotgun (WGS) entry which is preliminary data.</text>
</comment>
<dbReference type="GO" id="GO:0005840">
    <property type="term" value="C:ribosome"/>
    <property type="evidence" value="ECO:0007669"/>
    <property type="project" value="UniProtKB-KW"/>
</dbReference>
<dbReference type="Pfam" id="PF03948">
    <property type="entry name" value="Ribosomal_L9_C"/>
    <property type="match status" value="1"/>
</dbReference>
<evidence type="ECO:0000256" key="2">
    <source>
        <dbReference type="ARBA" id="ARBA00022730"/>
    </source>
</evidence>
<name>A0A1J4XSX0_9BACT</name>
<evidence type="ECO:0000256" key="4">
    <source>
        <dbReference type="ARBA" id="ARBA00022980"/>
    </source>
</evidence>
<dbReference type="InterPro" id="IPR036935">
    <property type="entry name" value="Ribosomal_bL9_N_sf"/>
</dbReference>
<dbReference type="GO" id="GO:0006412">
    <property type="term" value="P:translation"/>
    <property type="evidence" value="ECO:0007669"/>
    <property type="project" value="UniProtKB-UniRule"/>
</dbReference>
<dbReference type="Proteomes" id="UP000182693">
    <property type="component" value="Unassembled WGS sequence"/>
</dbReference>
<keyword evidence="5 7" id="KW-0687">Ribonucleoprotein</keyword>
<dbReference type="InterPro" id="IPR000244">
    <property type="entry name" value="Ribosomal_bL9"/>
</dbReference>
<dbReference type="GO" id="GO:1990904">
    <property type="term" value="C:ribonucleoprotein complex"/>
    <property type="evidence" value="ECO:0007669"/>
    <property type="project" value="UniProtKB-KW"/>
</dbReference>
<evidence type="ECO:0000256" key="7">
    <source>
        <dbReference type="HAMAP-Rule" id="MF_00503"/>
    </source>
</evidence>
<dbReference type="GO" id="GO:0019843">
    <property type="term" value="F:rRNA binding"/>
    <property type="evidence" value="ECO:0007669"/>
    <property type="project" value="UniProtKB-UniRule"/>
</dbReference>
<comment type="function">
    <text evidence="7">Binds to the 23S rRNA.</text>
</comment>
<dbReference type="PROSITE" id="PS00651">
    <property type="entry name" value="RIBOSOMAL_L9"/>
    <property type="match status" value="1"/>
</dbReference>
<protein>
    <recommendedName>
        <fullName evidence="6 7">Large ribosomal subunit protein bL9</fullName>
    </recommendedName>
</protein>
<dbReference type="Gene3D" id="3.40.5.10">
    <property type="entry name" value="Ribosomal protein L9, N-terminal domain"/>
    <property type="match status" value="1"/>
</dbReference>
<keyword evidence="4 7" id="KW-0689">Ribosomal protein</keyword>
<dbReference type="EMBL" id="MNWX01000036">
    <property type="protein sequence ID" value="OIO64866.1"/>
    <property type="molecule type" value="Genomic_DNA"/>
</dbReference>
<evidence type="ECO:0000256" key="8">
    <source>
        <dbReference type="SAM" id="Coils"/>
    </source>
</evidence>